<feature type="domain" description="EamA" evidence="7">
    <location>
        <begin position="11"/>
        <end position="142"/>
    </location>
</feature>
<evidence type="ECO:0000256" key="4">
    <source>
        <dbReference type="ARBA" id="ARBA00022989"/>
    </source>
</evidence>
<dbReference type="GO" id="GO:0016020">
    <property type="term" value="C:membrane"/>
    <property type="evidence" value="ECO:0007669"/>
    <property type="project" value="UniProtKB-SubCell"/>
</dbReference>
<gene>
    <name evidence="8" type="primary">ribN_8</name>
    <name evidence="8" type="ORF">ROA7745_03299</name>
</gene>
<comment type="similarity">
    <text evidence="2">Belongs to the drug/metabolite transporter (DMT) superfamily. 10 TMS drug/metabolite exporter (DME) (TC 2.A.7.3) family.</text>
</comment>
<dbReference type="Pfam" id="PF00892">
    <property type="entry name" value="EamA"/>
    <property type="match status" value="2"/>
</dbReference>
<evidence type="ECO:0000313" key="9">
    <source>
        <dbReference type="Proteomes" id="UP000193224"/>
    </source>
</evidence>
<keyword evidence="3 6" id="KW-0812">Transmembrane</keyword>
<proteinExistence type="inferred from homology"/>
<evidence type="ECO:0000256" key="2">
    <source>
        <dbReference type="ARBA" id="ARBA00009853"/>
    </source>
</evidence>
<keyword evidence="9" id="KW-1185">Reference proteome</keyword>
<protein>
    <submittedName>
        <fullName evidence="8">Riboflavin transporter</fullName>
    </submittedName>
</protein>
<evidence type="ECO:0000259" key="7">
    <source>
        <dbReference type="Pfam" id="PF00892"/>
    </source>
</evidence>
<keyword evidence="4 6" id="KW-1133">Transmembrane helix</keyword>
<comment type="subcellular location">
    <subcellularLocation>
        <location evidence="1">Membrane</location>
        <topology evidence="1">Multi-pass membrane protein</topology>
    </subcellularLocation>
</comment>
<feature type="transmembrane region" description="Helical" evidence="6">
    <location>
        <begin position="264"/>
        <end position="282"/>
    </location>
</feature>
<feature type="transmembrane region" description="Helical" evidence="6">
    <location>
        <begin position="74"/>
        <end position="93"/>
    </location>
</feature>
<dbReference type="EMBL" id="FWXB01000014">
    <property type="protein sequence ID" value="SMC13451.1"/>
    <property type="molecule type" value="Genomic_DNA"/>
</dbReference>
<name>A0A1X7BUW9_9RHOB</name>
<dbReference type="AlphaFoldDB" id="A0A1X7BUW9"/>
<dbReference type="PANTHER" id="PTHR22911:SF6">
    <property type="entry name" value="SOLUTE CARRIER FAMILY 35 MEMBER G1"/>
    <property type="match status" value="1"/>
</dbReference>
<feature type="domain" description="EamA" evidence="7">
    <location>
        <begin position="151"/>
        <end position="281"/>
    </location>
</feature>
<keyword evidence="5 6" id="KW-0472">Membrane</keyword>
<feature type="transmembrane region" description="Helical" evidence="6">
    <location>
        <begin position="238"/>
        <end position="258"/>
    </location>
</feature>
<dbReference type="PANTHER" id="PTHR22911">
    <property type="entry name" value="ACYL-MALONYL CONDENSING ENZYME-RELATED"/>
    <property type="match status" value="1"/>
</dbReference>
<evidence type="ECO:0000256" key="3">
    <source>
        <dbReference type="ARBA" id="ARBA00022692"/>
    </source>
</evidence>
<feature type="transmembrane region" description="Helical" evidence="6">
    <location>
        <begin position="105"/>
        <end position="121"/>
    </location>
</feature>
<evidence type="ECO:0000256" key="1">
    <source>
        <dbReference type="ARBA" id="ARBA00004141"/>
    </source>
</evidence>
<evidence type="ECO:0000313" key="8">
    <source>
        <dbReference type="EMBL" id="SMC13451.1"/>
    </source>
</evidence>
<evidence type="ECO:0000256" key="6">
    <source>
        <dbReference type="SAM" id="Phobius"/>
    </source>
</evidence>
<dbReference type="InterPro" id="IPR037185">
    <property type="entry name" value="EmrE-like"/>
</dbReference>
<feature type="transmembrane region" description="Helical" evidence="6">
    <location>
        <begin position="42"/>
        <end position="62"/>
    </location>
</feature>
<dbReference type="Proteomes" id="UP000193224">
    <property type="component" value="Unassembled WGS sequence"/>
</dbReference>
<feature type="transmembrane region" description="Helical" evidence="6">
    <location>
        <begin position="210"/>
        <end position="231"/>
    </location>
</feature>
<dbReference type="InterPro" id="IPR000620">
    <property type="entry name" value="EamA_dom"/>
</dbReference>
<feature type="transmembrane region" description="Helical" evidence="6">
    <location>
        <begin position="182"/>
        <end position="204"/>
    </location>
</feature>
<sequence length="301" mass="32369">MIDTGASRPGWGVLWMVVTGAQFVGVTVLVKSMGTRIPAPEAAFLRYVFGLIFFVPMLGSLLKTRFDRQLWMMFTIRGVAHTGAVALWFYAMARIPIADVTAMNYLSPVYVTLGAALFLGERLALRRVLAIFAALLGTLIILRPGFREIGPGHLAMLAVAICFGVSYLLAKLMTNRVSPAVVVAMLSIIVTIGLAPLALMNWITPTSTEAALLFGVACLATGGHFTMTLAFRAAPLAVTQPVSFLQLVWAVLVGALFFDEGFDVFVVLGGTVIVGAVSFISWREMVLKRQAVTPNPSATKV</sequence>
<reference evidence="8 9" key="1">
    <citation type="submission" date="2017-03" db="EMBL/GenBank/DDBJ databases">
        <authorList>
            <person name="Afonso C.L."/>
            <person name="Miller P.J."/>
            <person name="Scott M.A."/>
            <person name="Spackman E."/>
            <person name="Goraichik I."/>
            <person name="Dimitrov K.M."/>
            <person name="Suarez D.L."/>
            <person name="Swayne D.E."/>
        </authorList>
    </citation>
    <scope>NUCLEOTIDE SEQUENCE [LARGE SCALE GENOMIC DNA]</scope>
    <source>
        <strain evidence="8 9">CECT 7745</strain>
    </source>
</reference>
<feature type="transmembrane region" description="Helical" evidence="6">
    <location>
        <begin position="152"/>
        <end position="170"/>
    </location>
</feature>
<feature type="transmembrane region" description="Helical" evidence="6">
    <location>
        <begin position="12"/>
        <end position="30"/>
    </location>
</feature>
<organism evidence="8 9">
    <name type="scientific">Roseovarius aestuarii</name>
    <dbReference type="NCBI Taxonomy" id="475083"/>
    <lineage>
        <taxon>Bacteria</taxon>
        <taxon>Pseudomonadati</taxon>
        <taxon>Pseudomonadota</taxon>
        <taxon>Alphaproteobacteria</taxon>
        <taxon>Rhodobacterales</taxon>
        <taxon>Roseobacteraceae</taxon>
        <taxon>Roseovarius</taxon>
    </lineage>
</organism>
<dbReference type="SUPFAM" id="SSF103481">
    <property type="entry name" value="Multidrug resistance efflux transporter EmrE"/>
    <property type="match status" value="2"/>
</dbReference>
<evidence type="ECO:0000256" key="5">
    <source>
        <dbReference type="ARBA" id="ARBA00023136"/>
    </source>
</evidence>
<dbReference type="Gene3D" id="1.10.3730.20">
    <property type="match status" value="2"/>
</dbReference>
<accession>A0A1X7BUW9</accession>
<dbReference type="RefSeq" id="WP_223413029.1">
    <property type="nucleotide sequence ID" value="NZ_FWXB01000014.1"/>
</dbReference>
<feature type="transmembrane region" description="Helical" evidence="6">
    <location>
        <begin position="128"/>
        <end position="146"/>
    </location>
</feature>